<comment type="caution">
    <text evidence="2">The sequence shown here is derived from an EMBL/GenBank/DDBJ whole genome shotgun (WGS) entry which is preliminary data.</text>
</comment>
<evidence type="ECO:0000313" key="3">
    <source>
        <dbReference type="Proteomes" id="UP001447188"/>
    </source>
</evidence>
<sequence length="669" mass="76635">MSTPEYRLAPAKNPAVGMGLYTRRAYHKSELIFTERPLVRVPYRSSQPFMKQLWKHVANGISSHPIVDAFKHLSQHDQKDFLRLHNARRKLLTRADYYLPNLDTGERISGPTCAFELLGIYLTNFFFLHEDLTGVFKSISRINHACAANAYLAWDRTNSEMRVVAASSIISAGTEITIDYSEKFAKQGMFKMLENIREYCRYFYGFWCRCNFCLVNLSQGSIQEITPQQEREIISFHLDEVEEKLLLRQELRCWEIRELWPGDSPASSRDIRSMGEVGMFATRRISRGEPIHGESPIFTLELHPDQLKDPYFPSVVKMVQDLDSADRDAYLALRTRDPRLSEYSFSHHSSSFEVNRLKEIFISNAICLPTCCEKEGYCEWGIFQDLSRVNHSCMPNSIGLTYNRKLRGTGQCQHWLHARRDIEPGEEITLCYVEALCTEVDVTLRASVLKDRFVCWCQRCINGKKGTSWQQHDTHFDYENEIPEDHPKVWVERINALPVVIGDQNVGQLRPRREKKKAIQPPLSLVSDDAPIELNKASKQEKVLCCVKDAGKRIGNGICSLPFVLDNARQTVLNVGRRKTSRNRSNEVLKRRIQFTDSSGALEDGIISQPGESKGKCVSSGPPSTDWATMSAIILRDNYDEGGWGFGGMEYPFHKLKAIRWGQSLPLWS</sequence>
<name>A0ABR3GKW7_9PEZI</name>
<dbReference type="PROSITE" id="PS50280">
    <property type="entry name" value="SET"/>
    <property type="match status" value="2"/>
</dbReference>
<protein>
    <recommendedName>
        <fullName evidence="1">SET domain-containing protein</fullName>
    </recommendedName>
</protein>
<accession>A0ABR3GKW7</accession>
<dbReference type="InterPro" id="IPR001214">
    <property type="entry name" value="SET_dom"/>
</dbReference>
<proteinExistence type="predicted"/>
<organism evidence="2 3">
    <name type="scientific">Discina gigas</name>
    <dbReference type="NCBI Taxonomy" id="1032678"/>
    <lineage>
        <taxon>Eukaryota</taxon>
        <taxon>Fungi</taxon>
        <taxon>Dikarya</taxon>
        <taxon>Ascomycota</taxon>
        <taxon>Pezizomycotina</taxon>
        <taxon>Pezizomycetes</taxon>
        <taxon>Pezizales</taxon>
        <taxon>Discinaceae</taxon>
        <taxon>Discina</taxon>
    </lineage>
</organism>
<dbReference type="InterPro" id="IPR046341">
    <property type="entry name" value="SET_dom_sf"/>
</dbReference>
<dbReference type="InterPro" id="IPR053185">
    <property type="entry name" value="SET_domain_protein"/>
</dbReference>
<feature type="domain" description="SET" evidence="1">
    <location>
        <begin position="1"/>
        <end position="181"/>
    </location>
</feature>
<gene>
    <name evidence="2" type="ORF">Q9L58_004407</name>
</gene>
<dbReference type="Gene3D" id="2.170.270.10">
    <property type="entry name" value="SET domain"/>
    <property type="match status" value="2"/>
</dbReference>
<evidence type="ECO:0000259" key="1">
    <source>
        <dbReference type="PROSITE" id="PS50280"/>
    </source>
</evidence>
<reference evidence="2 3" key="1">
    <citation type="submission" date="2024-02" db="EMBL/GenBank/DDBJ databases">
        <title>Discinaceae phylogenomics.</title>
        <authorList>
            <person name="Dirks A.C."/>
            <person name="James T.Y."/>
        </authorList>
    </citation>
    <scope>NUCLEOTIDE SEQUENCE [LARGE SCALE GENOMIC DNA]</scope>
    <source>
        <strain evidence="2 3">ACD0624</strain>
    </source>
</reference>
<dbReference type="Pfam" id="PF00856">
    <property type="entry name" value="SET"/>
    <property type="match status" value="2"/>
</dbReference>
<dbReference type="SUPFAM" id="SSF82199">
    <property type="entry name" value="SET domain"/>
    <property type="match status" value="2"/>
</dbReference>
<dbReference type="Proteomes" id="UP001447188">
    <property type="component" value="Unassembled WGS sequence"/>
</dbReference>
<feature type="domain" description="SET" evidence="1">
    <location>
        <begin position="261"/>
        <end position="433"/>
    </location>
</feature>
<evidence type="ECO:0000313" key="2">
    <source>
        <dbReference type="EMBL" id="KAL0636569.1"/>
    </source>
</evidence>
<dbReference type="PANTHER" id="PTHR47332:SF4">
    <property type="entry name" value="SET DOMAIN-CONTAINING PROTEIN 5"/>
    <property type="match status" value="1"/>
</dbReference>
<dbReference type="EMBL" id="JBBBZM010000047">
    <property type="protein sequence ID" value="KAL0636569.1"/>
    <property type="molecule type" value="Genomic_DNA"/>
</dbReference>
<dbReference type="CDD" id="cd20071">
    <property type="entry name" value="SET_SMYD"/>
    <property type="match status" value="1"/>
</dbReference>
<keyword evidence="3" id="KW-1185">Reference proteome</keyword>
<dbReference type="PANTHER" id="PTHR47332">
    <property type="entry name" value="SET DOMAIN-CONTAINING PROTEIN 5"/>
    <property type="match status" value="1"/>
</dbReference>
<dbReference type="SMART" id="SM00317">
    <property type="entry name" value="SET"/>
    <property type="match status" value="2"/>
</dbReference>